<evidence type="ECO:0000256" key="1">
    <source>
        <dbReference type="SAM" id="Phobius"/>
    </source>
</evidence>
<proteinExistence type="predicted"/>
<organism evidence="2 3">
    <name type="scientific">Prauserella rugosa</name>
    <dbReference type="NCBI Taxonomy" id="43354"/>
    <lineage>
        <taxon>Bacteria</taxon>
        <taxon>Bacillati</taxon>
        <taxon>Actinomycetota</taxon>
        <taxon>Actinomycetes</taxon>
        <taxon>Pseudonocardiales</taxon>
        <taxon>Pseudonocardiaceae</taxon>
        <taxon>Prauserella</taxon>
    </lineage>
</organism>
<gene>
    <name evidence="2" type="ORF">JD82_04077</name>
</gene>
<keyword evidence="3" id="KW-1185">Reference proteome</keyword>
<protein>
    <submittedName>
        <fullName evidence="2">Uncharacterized protein</fullName>
    </submittedName>
</protein>
<name>A0A660CFA5_9PSEU</name>
<evidence type="ECO:0000313" key="2">
    <source>
        <dbReference type="EMBL" id="TWH22200.1"/>
    </source>
</evidence>
<keyword evidence="1" id="KW-0472">Membrane</keyword>
<dbReference type="EMBL" id="VLJV01000001">
    <property type="protein sequence ID" value="TWH22200.1"/>
    <property type="molecule type" value="Genomic_DNA"/>
</dbReference>
<keyword evidence="1" id="KW-0812">Transmembrane</keyword>
<feature type="transmembrane region" description="Helical" evidence="1">
    <location>
        <begin position="6"/>
        <end position="23"/>
    </location>
</feature>
<comment type="caution">
    <text evidence="2">The sequence shown here is derived from an EMBL/GenBank/DDBJ whole genome shotgun (WGS) entry which is preliminary data.</text>
</comment>
<sequence>MSLDNPVLWVLVLIIVVISWVMGRRRRRLDRERDTRVAQARSVFVGRLRGTEYSPDRFPQPSFGYFHEVDRWTPPFHWAFEFQRGGHRVLVFAIRSREGVNKHAPDGVRHETTVEIPVPVTPQLWLGGRNDWVWAPGRPEEPHLVAGTPADEAGMHVLCADEDFARRFVTRELVQTLRMHGGPRTPPAIMVEHGVVRTKAYHGPTLHEEAILRAADLLIAAVQNAGRDAWPPPPVA</sequence>
<dbReference type="AlphaFoldDB" id="A0A660CFA5"/>
<reference evidence="2 3" key="1">
    <citation type="submission" date="2019-07" db="EMBL/GenBank/DDBJ databases">
        <title>R&amp;d 2014.</title>
        <authorList>
            <person name="Klenk H.-P."/>
        </authorList>
    </citation>
    <scope>NUCLEOTIDE SEQUENCE [LARGE SCALE GENOMIC DNA]</scope>
    <source>
        <strain evidence="2 3">DSM 43194</strain>
    </source>
</reference>
<dbReference type="Proteomes" id="UP000317303">
    <property type="component" value="Unassembled WGS sequence"/>
</dbReference>
<evidence type="ECO:0000313" key="3">
    <source>
        <dbReference type="Proteomes" id="UP000317303"/>
    </source>
</evidence>
<keyword evidence="1" id="KW-1133">Transmembrane helix</keyword>
<accession>A0A660CFA5</accession>
<dbReference type="RefSeq" id="WP_030532898.1">
    <property type="nucleotide sequence ID" value="NZ_JOIJ01000010.1"/>
</dbReference>